<dbReference type="GO" id="GO:0030154">
    <property type="term" value="P:cell differentiation"/>
    <property type="evidence" value="ECO:0007669"/>
    <property type="project" value="UniProtKB-KW"/>
</dbReference>
<evidence type="ECO:0000256" key="9">
    <source>
        <dbReference type="ARBA" id="ARBA00023242"/>
    </source>
</evidence>
<dbReference type="SMART" id="SM00389">
    <property type="entry name" value="HOX"/>
    <property type="match status" value="1"/>
</dbReference>
<feature type="non-terminal residue" evidence="15">
    <location>
        <position position="1"/>
    </location>
</feature>
<comment type="caution">
    <text evidence="15">The sequence shown here is derived from an EMBL/GenBank/DDBJ whole genome shotgun (WGS) entry which is preliminary data.</text>
</comment>
<evidence type="ECO:0000256" key="11">
    <source>
        <dbReference type="PROSITE-ProRule" id="PRU00108"/>
    </source>
</evidence>
<organism evidence="15 16">
    <name type="scientific">Diploptera punctata</name>
    <name type="common">Pacific beetle cockroach</name>
    <dbReference type="NCBI Taxonomy" id="6984"/>
    <lineage>
        <taxon>Eukaryota</taxon>
        <taxon>Metazoa</taxon>
        <taxon>Ecdysozoa</taxon>
        <taxon>Arthropoda</taxon>
        <taxon>Hexapoda</taxon>
        <taxon>Insecta</taxon>
        <taxon>Pterygota</taxon>
        <taxon>Neoptera</taxon>
        <taxon>Polyneoptera</taxon>
        <taxon>Dictyoptera</taxon>
        <taxon>Blattodea</taxon>
        <taxon>Blaberoidea</taxon>
        <taxon>Blaberidae</taxon>
        <taxon>Diplopterinae</taxon>
        <taxon>Diploptera</taxon>
    </lineage>
</organism>
<dbReference type="GO" id="GO:0000981">
    <property type="term" value="F:DNA-binding transcription factor activity, RNA polymerase II-specific"/>
    <property type="evidence" value="ECO:0007669"/>
    <property type="project" value="InterPro"/>
</dbReference>
<feature type="compositionally biased region" description="Polar residues" evidence="13">
    <location>
        <begin position="330"/>
        <end position="343"/>
    </location>
</feature>
<feature type="compositionally biased region" description="Polar residues" evidence="13">
    <location>
        <begin position="127"/>
        <end position="139"/>
    </location>
</feature>
<keyword evidence="9 11" id="KW-0539">Nucleus</keyword>
<dbReference type="InterPro" id="IPR009057">
    <property type="entry name" value="Homeodomain-like_sf"/>
</dbReference>
<evidence type="ECO:0000256" key="12">
    <source>
        <dbReference type="RuleBase" id="RU000682"/>
    </source>
</evidence>
<feature type="region of interest" description="Disordered" evidence="13">
    <location>
        <begin position="57"/>
        <end position="161"/>
    </location>
</feature>
<feature type="compositionally biased region" description="Polar residues" evidence="13">
    <location>
        <begin position="96"/>
        <end position="117"/>
    </location>
</feature>
<dbReference type="GO" id="GO:1990837">
    <property type="term" value="F:sequence-specific double-stranded DNA binding"/>
    <property type="evidence" value="ECO:0007669"/>
    <property type="project" value="TreeGrafter"/>
</dbReference>
<gene>
    <name evidence="15" type="ORF">L9F63_003125</name>
</gene>
<comment type="subcellular location">
    <subcellularLocation>
        <location evidence="1 11 12">Nucleus</location>
    </subcellularLocation>
</comment>
<protein>
    <recommendedName>
        <fullName evidence="14">Homeobox domain-containing protein</fullName>
    </recommendedName>
</protein>
<dbReference type="FunFam" id="1.10.10.60:FF:000252">
    <property type="entry name" value="Retinal homeobox protein Rx-B"/>
    <property type="match status" value="1"/>
</dbReference>
<evidence type="ECO:0000313" key="15">
    <source>
        <dbReference type="EMBL" id="KAJ9582567.1"/>
    </source>
</evidence>
<evidence type="ECO:0000259" key="14">
    <source>
        <dbReference type="PROSITE" id="PS50071"/>
    </source>
</evidence>
<proteinExistence type="inferred from homology"/>
<dbReference type="PROSITE" id="PS50071">
    <property type="entry name" value="HOMEOBOX_2"/>
    <property type="match status" value="1"/>
</dbReference>
<dbReference type="Proteomes" id="UP001233999">
    <property type="component" value="Unassembled WGS sequence"/>
</dbReference>
<keyword evidence="2" id="KW-0217">Developmental protein</keyword>
<evidence type="ECO:0000256" key="4">
    <source>
        <dbReference type="ARBA" id="ARBA00022902"/>
    </source>
</evidence>
<evidence type="ECO:0000256" key="7">
    <source>
        <dbReference type="ARBA" id="ARBA00023155"/>
    </source>
</evidence>
<keyword evidence="5" id="KW-0805">Transcription regulation</keyword>
<reference evidence="15" key="1">
    <citation type="journal article" date="2023" name="IScience">
        <title>Live-bearing cockroach genome reveals convergent evolutionary mechanisms linked to viviparity in insects and beyond.</title>
        <authorList>
            <person name="Fouks B."/>
            <person name="Harrison M.C."/>
            <person name="Mikhailova A.A."/>
            <person name="Marchal E."/>
            <person name="English S."/>
            <person name="Carruthers M."/>
            <person name="Jennings E.C."/>
            <person name="Chiamaka E.L."/>
            <person name="Frigard R.A."/>
            <person name="Pippel M."/>
            <person name="Attardo G.M."/>
            <person name="Benoit J.B."/>
            <person name="Bornberg-Bauer E."/>
            <person name="Tobe S.S."/>
        </authorList>
    </citation>
    <scope>NUCLEOTIDE SEQUENCE</scope>
    <source>
        <strain evidence="15">Stay&amp;Tobe</strain>
    </source>
</reference>
<keyword evidence="7 11" id="KW-0371">Homeobox</keyword>
<keyword evidence="3" id="KW-0221">Differentiation</keyword>
<dbReference type="Gene3D" id="1.10.10.60">
    <property type="entry name" value="Homeodomain-like"/>
    <property type="match status" value="1"/>
</dbReference>
<dbReference type="PANTHER" id="PTHR46799:SF1">
    <property type="entry name" value="HOMEOBOX PROTEIN UNC-4 HOMOLOG"/>
    <property type="match status" value="1"/>
</dbReference>
<keyword evidence="6 11" id="KW-0238">DNA-binding</keyword>
<evidence type="ECO:0000256" key="10">
    <source>
        <dbReference type="ARBA" id="ARBA00038351"/>
    </source>
</evidence>
<dbReference type="PROSITE" id="PS00027">
    <property type="entry name" value="HOMEOBOX_1"/>
    <property type="match status" value="1"/>
</dbReference>
<evidence type="ECO:0000313" key="16">
    <source>
        <dbReference type="Proteomes" id="UP001233999"/>
    </source>
</evidence>
<dbReference type="Pfam" id="PF00046">
    <property type="entry name" value="Homeodomain"/>
    <property type="match status" value="1"/>
</dbReference>
<evidence type="ECO:0000256" key="13">
    <source>
        <dbReference type="SAM" id="MobiDB-lite"/>
    </source>
</evidence>
<accession>A0AAD8EAE0</accession>
<sequence>MEGGPFDDNLFPDFPGCGTGTSTLLSAKAHADSRGNVHSIQVMLGLQHSDMMLGVPSMGTTNTTGGKMDGTAPGSCHQQTHHMGTQHHDMGPLFAQPTSTATSVGADQHLTSPTSTNSKRKNDDGAVTTNLQHQVNLDQQGVKKSDSKSKKNDNNGVKKKKTRTTFTAYQLEELERAFERAPYPDVFAREELALKLNLSESRVQVWFQNRRAKWRKREPPRKTGYMTTGSPSSALGSTFSALNNSLSPFTSPAPSTTSTPDSWAYSSAYDLSPHLNLLSPSSSPYSTSFSTGNNTAAYTSAYATMLPQHDSSSTAALFPATSMRTHQDYVVTSGNNSPPTSLRTHGDYHVSVTGNNSPPMRTHQDYVTGNTNSPPSALRTHQDYTGNSSPSNSLRSHQEYVNTHSPPPPLREYQTIVTSQQSPSHQQQLTNSLGTGVDAQTNKTAHDKRDGGFNYHAGSSCHLND</sequence>
<evidence type="ECO:0000256" key="3">
    <source>
        <dbReference type="ARBA" id="ARBA00022782"/>
    </source>
</evidence>
<dbReference type="InterPro" id="IPR001356">
    <property type="entry name" value="HD"/>
</dbReference>
<feature type="compositionally biased region" description="Polar residues" evidence="13">
    <location>
        <begin position="352"/>
        <end position="375"/>
    </location>
</feature>
<comment type="similarity">
    <text evidence="10">Belongs to the paired homeobox family. Unc-4 subfamily.</text>
</comment>
<feature type="compositionally biased region" description="Polar residues" evidence="13">
    <location>
        <begin position="415"/>
        <end position="443"/>
    </location>
</feature>
<feature type="DNA-binding region" description="Homeobox" evidence="11">
    <location>
        <begin position="159"/>
        <end position="218"/>
    </location>
</feature>
<dbReference type="AlphaFoldDB" id="A0AAD8EAE0"/>
<dbReference type="InterPro" id="IPR017970">
    <property type="entry name" value="Homeobox_CS"/>
</dbReference>
<feature type="domain" description="Homeobox" evidence="14">
    <location>
        <begin position="157"/>
        <end position="217"/>
    </location>
</feature>
<name>A0AAD8EAE0_DIPPU</name>
<keyword evidence="8" id="KW-0804">Transcription</keyword>
<dbReference type="GO" id="GO:0007399">
    <property type="term" value="P:nervous system development"/>
    <property type="evidence" value="ECO:0007669"/>
    <property type="project" value="UniProtKB-KW"/>
</dbReference>
<evidence type="ECO:0000256" key="8">
    <source>
        <dbReference type="ARBA" id="ARBA00023163"/>
    </source>
</evidence>
<evidence type="ECO:0000256" key="6">
    <source>
        <dbReference type="ARBA" id="ARBA00023125"/>
    </source>
</evidence>
<evidence type="ECO:0000256" key="2">
    <source>
        <dbReference type="ARBA" id="ARBA00022473"/>
    </source>
</evidence>
<keyword evidence="16" id="KW-1185">Reference proteome</keyword>
<dbReference type="GO" id="GO:0005634">
    <property type="term" value="C:nucleus"/>
    <property type="evidence" value="ECO:0007669"/>
    <property type="project" value="UniProtKB-SubCell"/>
</dbReference>
<dbReference type="PANTHER" id="PTHR46799">
    <property type="entry name" value="HOMEOBOX PROTEIN UNC-4 HOMOLOG"/>
    <property type="match status" value="1"/>
</dbReference>
<keyword evidence="4" id="KW-0524">Neurogenesis</keyword>
<evidence type="ECO:0000256" key="5">
    <source>
        <dbReference type="ARBA" id="ARBA00023015"/>
    </source>
</evidence>
<dbReference type="SUPFAM" id="SSF46689">
    <property type="entry name" value="Homeodomain-like"/>
    <property type="match status" value="1"/>
</dbReference>
<feature type="region of interest" description="Disordered" evidence="13">
    <location>
        <begin position="330"/>
        <end position="465"/>
    </location>
</feature>
<dbReference type="EMBL" id="JASPKZ010007795">
    <property type="protein sequence ID" value="KAJ9582567.1"/>
    <property type="molecule type" value="Genomic_DNA"/>
</dbReference>
<feature type="compositionally biased region" description="Polar residues" evidence="13">
    <location>
        <begin position="383"/>
        <end position="404"/>
    </location>
</feature>
<evidence type="ECO:0000256" key="1">
    <source>
        <dbReference type="ARBA" id="ARBA00004123"/>
    </source>
</evidence>
<reference evidence="15" key="2">
    <citation type="submission" date="2023-05" db="EMBL/GenBank/DDBJ databases">
        <authorList>
            <person name="Fouks B."/>
        </authorList>
    </citation>
    <scope>NUCLEOTIDE SEQUENCE</scope>
    <source>
        <strain evidence="15">Stay&amp;Tobe</strain>
        <tissue evidence="15">Testes</tissue>
    </source>
</reference>
<feature type="compositionally biased region" description="Basic and acidic residues" evidence="13">
    <location>
        <begin position="141"/>
        <end position="153"/>
    </location>
</feature>
<dbReference type="CDD" id="cd00086">
    <property type="entry name" value="homeodomain"/>
    <property type="match status" value="1"/>
</dbReference>